<dbReference type="Proteomes" id="UP001178507">
    <property type="component" value="Unassembled WGS sequence"/>
</dbReference>
<feature type="compositionally biased region" description="Pro residues" evidence="1">
    <location>
        <begin position="72"/>
        <end position="81"/>
    </location>
</feature>
<accession>A0AA36N7Q0</accession>
<reference evidence="2" key="1">
    <citation type="submission" date="2023-08" db="EMBL/GenBank/DDBJ databases">
        <authorList>
            <person name="Chen Y."/>
            <person name="Shah S."/>
            <person name="Dougan E. K."/>
            <person name="Thang M."/>
            <person name="Chan C."/>
        </authorList>
    </citation>
    <scope>NUCLEOTIDE SEQUENCE</scope>
</reference>
<dbReference type="EMBL" id="CAUJNA010002569">
    <property type="protein sequence ID" value="CAJ1393501.1"/>
    <property type="molecule type" value="Genomic_DNA"/>
</dbReference>
<organism evidence="2 3">
    <name type="scientific">Effrenium voratum</name>
    <dbReference type="NCBI Taxonomy" id="2562239"/>
    <lineage>
        <taxon>Eukaryota</taxon>
        <taxon>Sar</taxon>
        <taxon>Alveolata</taxon>
        <taxon>Dinophyceae</taxon>
        <taxon>Suessiales</taxon>
        <taxon>Symbiodiniaceae</taxon>
        <taxon>Effrenium</taxon>
    </lineage>
</organism>
<evidence type="ECO:0000313" key="2">
    <source>
        <dbReference type="EMBL" id="CAJ1393501.1"/>
    </source>
</evidence>
<sequence>MYVCVENTFITIKWRSSARRSASLPALHEPGSEALTDLAQVESLEKRASLSHPEARKTNGCAEQEAPSRVPSFPPPVPPSPKAGRNERQDVASPLHGPSVNLDKQQRQALRSLSERERLSLVVAHLRAWAEKVPRAGPVVDLMEQHLACLEVPKSSSSSRLLKSLSRAMRKMSFNRLMQMCPCSKLEPIQSASLQLRASYGEATD</sequence>
<keyword evidence="3" id="KW-1185">Reference proteome</keyword>
<feature type="compositionally biased region" description="Basic and acidic residues" evidence="1">
    <location>
        <begin position="46"/>
        <end position="57"/>
    </location>
</feature>
<feature type="region of interest" description="Disordered" evidence="1">
    <location>
        <begin position="46"/>
        <end position="107"/>
    </location>
</feature>
<dbReference type="AlphaFoldDB" id="A0AA36N7Q0"/>
<proteinExistence type="predicted"/>
<name>A0AA36N7Q0_9DINO</name>
<evidence type="ECO:0000256" key="1">
    <source>
        <dbReference type="SAM" id="MobiDB-lite"/>
    </source>
</evidence>
<protein>
    <submittedName>
        <fullName evidence="2">Uncharacterized protein</fullName>
    </submittedName>
</protein>
<comment type="caution">
    <text evidence="2">The sequence shown here is derived from an EMBL/GenBank/DDBJ whole genome shotgun (WGS) entry which is preliminary data.</text>
</comment>
<gene>
    <name evidence="2" type="ORF">EVOR1521_LOCUS18350</name>
</gene>
<evidence type="ECO:0000313" key="3">
    <source>
        <dbReference type="Proteomes" id="UP001178507"/>
    </source>
</evidence>